<accession>A0A699XBG0</accession>
<feature type="non-terminal residue" evidence="2">
    <location>
        <position position="1"/>
    </location>
</feature>
<comment type="caution">
    <text evidence="2">The sequence shown here is derived from an EMBL/GenBank/DDBJ whole genome shotgun (WGS) entry which is preliminary data.</text>
</comment>
<evidence type="ECO:0000256" key="1">
    <source>
        <dbReference type="SAM" id="MobiDB-lite"/>
    </source>
</evidence>
<evidence type="ECO:0000313" key="2">
    <source>
        <dbReference type="EMBL" id="GFD57472.1"/>
    </source>
</evidence>
<proteinExistence type="predicted"/>
<sequence>RRRLRWAPRLNHRHRLRPGHGWGRTPWSRRRPGESS</sequence>
<reference evidence="2" key="1">
    <citation type="journal article" date="2019" name="Sci. Rep.">
        <title>Draft genome of Tanacetum cinerariifolium, the natural source of mosquito coil.</title>
        <authorList>
            <person name="Yamashiro T."/>
            <person name="Shiraishi A."/>
            <person name="Satake H."/>
            <person name="Nakayama K."/>
        </authorList>
    </citation>
    <scope>NUCLEOTIDE SEQUENCE</scope>
</reference>
<dbReference type="EMBL" id="BKCJ011841518">
    <property type="protein sequence ID" value="GFD57472.1"/>
    <property type="molecule type" value="Genomic_DNA"/>
</dbReference>
<gene>
    <name evidence="2" type="ORF">Tci_929441</name>
</gene>
<organism evidence="2">
    <name type="scientific">Tanacetum cinerariifolium</name>
    <name type="common">Dalmatian daisy</name>
    <name type="synonym">Chrysanthemum cinerariifolium</name>
    <dbReference type="NCBI Taxonomy" id="118510"/>
    <lineage>
        <taxon>Eukaryota</taxon>
        <taxon>Viridiplantae</taxon>
        <taxon>Streptophyta</taxon>
        <taxon>Embryophyta</taxon>
        <taxon>Tracheophyta</taxon>
        <taxon>Spermatophyta</taxon>
        <taxon>Magnoliopsida</taxon>
        <taxon>eudicotyledons</taxon>
        <taxon>Gunneridae</taxon>
        <taxon>Pentapetalae</taxon>
        <taxon>asterids</taxon>
        <taxon>campanulids</taxon>
        <taxon>Asterales</taxon>
        <taxon>Asteraceae</taxon>
        <taxon>Asteroideae</taxon>
        <taxon>Anthemideae</taxon>
        <taxon>Anthemidinae</taxon>
        <taxon>Tanacetum</taxon>
    </lineage>
</organism>
<feature type="region of interest" description="Disordered" evidence="1">
    <location>
        <begin position="14"/>
        <end position="36"/>
    </location>
</feature>
<protein>
    <submittedName>
        <fullName evidence="2">Uncharacterized protein</fullName>
    </submittedName>
</protein>
<dbReference type="AlphaFoldDB" id="A0A699XBG0"/>
<name>A0A699XBG0_TANCI</name>